<keyword evidence="3" id="KW-1185">Reference proteome</keyword>
<dbReference type="InterPro" id="IPR011992">
    <property type="entry name" value="EF-hand-dom_pair"/>
</dbReference>
<evidence type="ECO:0000259" key="1">
    <source>
        <dbReference type="SMART" id="SM01394"/>
    </source>
</evidence>
<dbReference type="PANTHER" id="PTHR11639">
    <property type="entry name" value="S100 CALCIUM-BINDING PROTEIN"/>
    <property type="match status" value="1"/>
</dbReference>
<dbReference type="GO" id="GO:0048471">
    <property type="term" value="C:perinuclear region of cytoplasm"/>
    <property type="evidence" value="ECO:0007669"/>
    <property type="project" value="TreeGrafter"/>
</dbReference>
<dbReference type="Pfam" id="PF01023">
    <property type="entry name" value="S_100"/>
    <property type="match status" value="1"/>
</dbReference>
<dbReference type="SUPFAM" id="SSF47473">
    <property type="entry name" value="EF-hand"/>
    <property type="match status" value="1"/>
</dbReference>
<proteinExistence type="predicted"/>
<organism evidence="2 3">
    <name type="scientific">Pelobates cultripes</name>
    <name type="common">Western spadefoot toad</name>
    <dbReference type="NCBI Taxonomy" id="61616"/>
    <lineage>
        <taxon>Eukaryota</taxon>
        <taxon>Metazoa</taxon>
        <taxon>Chordata</taxon>
        <taxon>Craniata</taxon>
        <taxon>Vertebrata</taxon>
        <taxon>Euteleostomi</taxon>
        <taxon>Amphibia</taxon>
        <taxon>Batrachia</taxon>
        <taxon>Anura</taxon>
        <taxon>Pelobatoidea</taxon>
        <taxon>Pelobatidae</taxon>
        <taxon>Pelobates</taxon>
    </lineage>
</organism>
<accession>A0AAD1TNT5</accession>
<dbReference type="InterPro" id="IPR013787">
    <property type="entry name" value="S100_Ca-bd_sub"/>
</dbReference>
<dbReference type="Gene3D" id="1.10.238.10">
    <property type="entry name" value="EF-hand"/>
    <property type="match status" value="1"/>
</dbReference>
<dbReference type="AlphaFoldDB" id="A0AAD1TNT5"/>
<dbReference type="GO" id="GO:0048306">
    <property type="term" value="F:calcium-dependent protein binding"/>
    <property type="evidence" value="ECO:0007669"/>
    <property type="project" value="TreeGrafter"/>
</dbReference>
<dbReference type="Proteomes" id="UP001295444">
    <property type="component" value="Chromosome 13"/>
</dbReference>
<reference evidence="2" key="1">
    <citation type="submission" date="2022-03" db="EMBL/GenBank/DDBJ databases">
        <authorList>
            <person name="Alioto T."/>
            <person name="Alioto T."/>
            <person name="Gomez Garrido J."/>
        </authorList>
    </citation>
    <scope>NUCLEOTIDE SEQUENCE</scope>
</reference>
<feature type="domain" description="S100/CaBP-9k-type calcium binding subdomain" evidence="1">
    <location>
        <begin position="19"/>
        <end position="61"/>
    </location>
</feature>
<dbReference type="CDD" id="cd05022">
    <property type="entry name" value="S-100A13"/>
    <property type="match status" value="1"/>
</dbReference>
<dbReference type="EMBL" id="OW240924">
    <property type="protein sequence ID" value="CAH2327393.1"/>
    <property type="molecule type" value="Genomic_DNA"/>
</dbReference>
<dbReference type="GO" id="GO:0005615">
    <property type="term" value="C:extracellular space"/>
    <property type="evidence" value="ECO:0007669"/>
    <property type="project" value="TreeGrafter"/>
</dbReference>
<name>A0AAD1TNT5_PELCU</name>
<evidence type="ECO:0000313" key="3">
    <source>
        <dbReference type="Proteomes" id="UP001295444"/>
    </source>
</evidence>
<dbReference type="GO" id="GO:0005509">
    <property type="term" value="F:calcium ion binding"/>
    <property type="evidence" value="ECO:0007669"/>
    <property type="project" value="TreeGrafter"/>
</dbReference>
<dbReference type="PANTHER" id="PTHR11639:SF57">
    <property type="entry name" value="PROTEIN S100-A13"/>
    <property type="match status" value="1"/>
</dbReference>
<dbReference type="SMART" id="SM01394">
    <property type="entry name" value="S_100"/>
    <property type="match status" value="1"/>
</dbReference>
<protein>
    <submittedName>
        <fullName evidence="2">S100-A13</fullName>
    </submittedName>
</protein>
<evidence type="ECO:0000313" key="2">
    <source>
        <dbReference type="EMBL" id="CAH2327393.1"/>
    </source>
</evidence>
<sequence length="105" mass="12193">MFCLNPKLSIEMAATGTEVERAIFTIVNCFFTHSKAEGKQDTLSFTEFTNLATKELPHMMKDISLEEKMKELDINQDDELKFNEFWRLVGEMAKNVKRDLKGKKK</sequence>
<gene>
    <name evidence="2" type="ORF">PECUL_23A059454</name>
</gene>